<feature type="chain" id="PRO_5045330698" description="DUF5666 domain-containing protein" evidence="1">
    <location>
        <begin position="24"/>
        <end position="207"/>
    </location>
</feature>
<protein>
    <recommendedName>
        <fullName evidence="4">DUF5666 domain-containing protein</fullName>
    </recommendedName>
</protein>
<accession>A0ABU0I1P8</accession>
<name>A0ABU0I1P8_9HYPH</name>
<reference evidence="2 3" key="1">
    <citation type="submission" date="2023-07" db="EMBL/GenBank/DDBJ databases">
        <title>Genomic Encyclopedia of Type Strains, Phase IV (KMG-IV): sequencing the most valuable type-strain genomes for metagenomic binning, comparative biology and taxonomic classification.</title>
        <authorList>
            <person name="Goeker M."/>
        </authorList>
    </citation>
    <scope>NUCLEOTIDE SEQUENCE [LARGE SCALE GENOMIC DNA]</scope>
    <source>
        <strain evidence="2 3">DSM 19013</strain>
    </source>
</reference>
<keyword evidence="3" id="KW-1185">Reference proteome</keyword>
<dbReference type="RefSeq" id="WP_238206129.1">
    <property type="nucleotide sequence ID" value="NZ_BPQE01000025.1"/>
</dbReference>
<proteinExistence type="predicted"/>
<evidence type="ECO:0008006" key="4">
    <source>
        <dbReference type="Google" id="ProtNLM"/>
    </source>
</evidence>
<dbReference type="Proteomes" id="UP001231124">
    <property type="component" value="Unassembled WGS sequence"/>
</dbReference>
<evidence type="ECO:0000313" key="3">
    <source>
        <dbReference type="Proteomes" id="UP001231124"/>
    </source>
</evidence>
<gene>
    <name evidence="2" type="ORF">QO012_002522</name>
</gene>
<evidence type="ECO:0000313" key="2">
    <source>
        <dbReference type="EMBL" id="MDQ0448017.1"/>
    </source>
</evidence>
<comment type="caution">
    <text evidence="2">The sequence shown here is derived from an EMBL/GenBank/DDBJ whole genome shotgun (WGS) entry which is preliminary data.</text>
</comment>
<dbReference type="EMBL" id="JAUSVP010000006">
    <property type="protein sequence ID" value="MDQ0448017.1"/>
    <property type="molecule type" value="Genomic_DNA"/>
</dbReference>
<sequence>MIRTLSVVAALLVAAPAVTPALAQPGKPAPSTQRFRGTVESRDGDMLTVRRRSGSTITVAMDPLTQVFTATGARLRDIKPESYLTVIDVPGTGKAQRVTLFSPSERGFAAGRQPWDTEPGATLTGGWVTDLSGTEDRRVSLTFKSDQSGDRTAFEIPKGTPVTQVAPGEKALLVPGAPVSVFTTSAKDGGLEAGTVIVGRQGTVPTL</sequence>
<keyword evidence="1" id="KW-0732">Signal</keyword>
<organism evidence="2 3">
    <name type="scientific">Methylobacterium aerolatum</name>
    <dbReference type="NCBI Taxonomy" id="418708"/>
    <lineage>
        <taxon>Bacteria</taxon>
        <taxon>Pseudomonadati</taxon>
        <taxon>Pseudomonadota</taxon>
        <taxon>Alphaproteobacteria</taxon>
        <taxon>Hyphomicrobiales</taxon>
        <taxon>Methylobacteriaceae</taxon>
        <taxon>Methylobacterium</taxon>
    </lineage>
</organism>
<feature type="signal peptide" evidence="1">
    <location>
        <begin position="1"/>
        <end position="23"/>
    </location>
</feature>
<evidence type="ECO:0000256" key="1">
    <source>
        <dbReference type="SAM" id="SignalP"/>
    </source>
</evidence>